<dbReference type="AlphaFoldDB" id="C4XTI2"/>
<dbReference type="InterPro" id="IPR035965">
    <property type="entry name" value="PAS-like_dom_sf"/>
</dbReference>
<feature type="modified residue" description="4-aspartylphosphate" evidence="3">
    <location>
        <position position="54"/>
    </location>
</feature>
<evidence type="ECO:0000313" key="7">
    <source>
        <dbReference type="Proteomes" id="UP000009071"/>
    </source>
</evidence>
<dbReference type="InterPro" id="IPR029787">
    <property type="entry name" value="Nucleotide_cyclase"/>
</dbReference>
<reference evidence="6 7" key="1">
    <citation type="journal article" date="2009" name="Genome Res.">
        <title>Whole genome sequence of Desulfovibrio magneticus strain RS-1 revealed common gene clusters in magnetotactic bacteria.</title>
        <authorList>
            <person name="Nakazawa H."/>
            <person name="Arakaki A."/>
            <person name="Narita-Yamada S."/>
            <person name="Yashiro I."/>
            <person name="Jinno K."/>
            <person name="Aoki N."/>
            <person name="Tsuruyama A."/>
            <person name="Okamura Y."/>
            <person name="Tanikawa S."/>
            <person name="Fujita N."/>
            <person name="Takeyama H."/>
            <person name="Matsunaga T."/>
        </authorList>
    </citation>
    <scope>NUCLEOTIDE SEQUENCE [LARGE SCALE GENOMIC DNA]</scope>
    <source>
        <strain evidence="7">ATCC 700980 / DSM 13731 / RS-1</strain>
    </source>
</reference>
<dbReference type="SUPFAM" id="SSF55785">
    <property type="entry name" value="PYP-like sensor domain (PAS domain)"/>
    <property type="match status" value="1"/>
</dbReference>
<dbReference type="FunFam" id="3.30.70.270:FF:000001">
    <property type="entry name" value="Diguanylate cyclase domain protein"/>
    <property type="match status" value="1"/>
</dbReference>
<dbReference type="Gene3D" id="3.30.70.270">
    <property type="match status" value="1"/>
</dbReference>
<dbReference type="Pfam" id="PF00072">
    <property type="entry name" value="Response_reg"/>
    <property type="match status" value="1"/>
</dbReference>
<dbReference type="GO" id="GO:1902201">
    <property type="term" value="P:negative regulation of bacterial-type flagellum-dependent cell motility"/>
    <property type="evidence" value="ECO:0007669"/>
    <property type="project" value="TreeGrafter"/>
</dbReference>
<dbReference type="PROSITE" id="PS50110">
    <property type="entry name" value="RESPONSE_REGULATORY"/>
    <property type="match status" value="1"/>
</dbReference>
<dbReference type="Gene3D" id="3.40.50.2300">
    <property type="match status" value="1"/>
</dbReference>
<dbReference type="PANTHER" id="PTHR45138">
    <property type="entry name" value="REGULATORY COMPONENTS OF SENSORY TRANSDUCTION SYSTEM"/>
    <property type="match status" value="1"/>
</dbReference>
<dbReference type="KEGG" id="dma:DMR_24880"/>
<accession>C4XTI2</accession>
<dbReference type="SUPFAM" id="SSF55073">
    <property type="entry name" value="Nucleotide cyclase"/>
    <property type="match status" value="1"/>
</dbReference>
<dbReference type="GO" id="GO:0052621">
    <property type="term" value="F:diguanylate cyclase activity"/>
    <property type="evidence" value="ECO:0007669"/>
    <property type="project" value="UniProtKB-EC"/>
</dbReference>
<organism evidence="6 7">
    <name type="scientific">Solidesulfovibrio magneticus (strain ATCC 700980 / DSM 13731 / RS-1)</name>
    <name type="common">Desulfovibrio magneticus</name>
    <dbReference type="NCBI Taxonomy" id="573370"/>
    <lineage>
        <taxon>Bacteria</taxon>
        <taxon>Pseudomonadati</taxon>
        <taxon>Thermodesulfobacteriota</taxon>
        <taxon>Desulfovibrionia</taxon>
        <taxon>Desulfovibrionales</taxon>
        <taxon>Desulfovibrionaceae</taxon>
        <taxon>Solidesulfovibrio</taxon>
    </lineage>
</organism>
<dbReference type="CDD" id="cd01949">
    <property type="entry name" value="GGDEF"/>
    <property type="match status" value="1"/>
</dbReference>
<dbReference type="STRING" id="573370.DMR_24880"/>
<dbReference type="GO" id="GO:0005886">
    <property type="term" value="C:plasma membrane"/>
    <property type="evidence" value="ECO:0007669"/>
    <property type="project" value="TreeGrafter"/>
</dbReference>
<comment type="catalytic activity">
    <reaction evidence="2">
        <text>2 GTP = 3',3'-c-di-GMP + 2 diphosphate</text>
        <dbReference type="Rhea" id="RHEA:24898"/>
        <dbReference type="ChEBI" id="CHEBI:33019"/>
        <dbReference type="ChEBI" id="CHEBI:37565"/>
        <dbReference type="ChEBI" id="CHEBI:58805"/>
        <dbReference type="EC" id="2.7.7.65"/>
    </reaction>
</comment>
<dbReference type="HOGENOM" id="CLU_000445_11_28_7"/>
<dbReference type="InterPro" id="IPR050469">
    <property type="entry name" value="Diguanylate_Cyclase"/>
</dbReference>
<sequence length="420" mass="47066">MNPRIVIADDSKLCMRILKDFSEALGYDLVGESNDGIGAIELSRKLRPDIVVLDVYMPGMNGYDACEIIQNELLIPVVLVTGASDEHTINKMLSINPAGVIIKPYSIFQFKTTIGLVYTKEVARVNLSRYKKIIANAPALFSLVDSSCRYVLVNEYYCKVFGKNEIDIVGHEVREFFEENVYCDFVKPNIDKALSGVEAKYEAWFDFPGIGRRYMSVVYTPYSEVKGNIQKGVVVFSSDSTELKMSEEKLDILSSTDQLTGVYNRRKFMESLHGELQRSARFDVSNALLSIDIDNFKAINDTYGHPVGDQALIYVAHILKNSLRQVDVLGRVGGEEFGVVAPGVGKEDVAPFLNRLIVEFNENLFDTQKEKIKITVSIGCVVFGRNNNIEEVLSKADSALYDSKHKGKNRFSIWRDPGLS</sequence>
<dbReference type="InterPro" id="IPR000160">
    <property type="entry name" value="GGDEF_dom"/>
</dbReference>
<dbReference type="InterPro" id="IPR001789">
    <property type="entry name" value="Sig_transdc_resp-reg_receiver"/>
</dbReference>
<proteinExistence type="predicted"/>
<dbReference type="InterPro" id="IPR043128">
    <property type="entry name" value="Rev_trsase/Diguanyl_cyclase"/>
</dbReference>
<dbReference type="InterPro" id="IPR000014">
    <property type="entry name" value="PAS"/>
</dbReference>
<keyword evidence="3" id="KW-0597">Phosphoprotein</keyword>
<dbReference type="InterPro" id="IPR011006">
    <property type="entry name" value="CheY-like_superfamily"/>
</dbReference>
<dbReference type="RefSeq" id="WP_015861158.1">
    <property type="nucleotide sequence ID" value="NC_012796.1"/>
</dbReference>
<dbReference type="EC" id="2.7.7.65" evidence="1"/>
<dbReference type="GO" id="GO:0043709">
    <property type="term" value="P:cell adhesion involved in single-species biofilm formation"/>
    <property type="evidence" value="ECO:0007669"/>
    <property type="project" value="TreeGrafter"/>
</dbReference>
<dbReference type="SUPFAM" id="SSF52172">
    <property type="entry name" value="CheY-like"/>
    <property type="match status" value="1"/>
</dbReference>
<evidence type="ECO:0000256" key="1">
    <source>
        <dbReference type="ARBA" id="ARBA00012528"/>
    </source>
</evidence>
<dbReference type="Pfam" id="PF08448">
    <property type="entry name" value="PAS_4"/>
    <property type="match status" value="1"/>
</dbReference>
<dbReference type="eggNOG" id="COG3706">
    <property type="taxonomic scope" value="Bacteria"/>
</dbReference>
<dbReference type="EMBL" id="AP010904">
    <property type="protein sequence ID" value="BAH75979.1"/>
    <property type="molecule type" value="Genomic_DNA"/>
</dbReference>
<evidence type="ECO:0000259" key="4">
    <source>
        <dbReference type="PROSITE" id="PS50110"/>
    </source>
</evidence>
<protein>
    <recommendedName>
        <fullName evidence="1">diguanylate cyclase</fullName>
        <ecNumber evidence="1">2.7.7.65</ecNumber>
    </recommendedName>
</protein>
<dbReference type="Pfam" id="PF00990">
    <property type="entry name" value="GGDEF"/>
    <property type="match status" value="1"/>
</dbReference>
<evidence type="ECO:0000256" key="2">
    <source>
        <dbReference type="ARBA" id="ARBA00034247"/>
    </source>
</evidence>
<evidence type="ECO:0000256" key="3">
    <source>
        <dbReference type="PROSITE-ProRule" id="PRU00169"/>
    </source>
</evidence>
<dbReference type="SMART" id="SM00448">
    <property type="entry name" value="REC"/>
    <property type="match status" value="1"/>
</dbReference>
<dbReference type="SMART" id="SM00267">
    <property type="entry name" value="GGDEF"/>
    <property type="match status" value="1"/>
</dbReference>
<dbReference type="InterPro" id="IPR013656">
    <property type="entry name" value="PAS_4"/>
</dbReference>
<keyword evidence="7" id="KW-1185">Reference proteome</keyword>
<dbReference type="NCBIfam" id="TIGR00229">
    <property type="entry name" value="sensory_box"/>
    <property type="match status" value="1"/>
</dbReference>
<feature type="domain" description="GGDEF" evidence="5">
    <location>
        <begin position="284"/>
        <end position="416"/>
    </location>
</feature>
<name>C4XTI2_SOLM1</name>
<dbReference type="Gene3D" id="3.30.450.20">
    <property type="entry name" value="PAS domain"/>
    <property type="match status" value="1"/>
</dbReference>
<dbReference type="Proteomes" id="UP000009071">
    <property type="component" value="Chromosome"/>
</dbReference>
<dbReference type="PROSITE" id="PS50887">
    <property type="entry name" value="GGDEF"/>
    <property type="match status" value="1"/>
</dbReference>
<dbReference type="PANTHER" id="PTHR45138:SF9">
    <property type="entry name" value="DIGUANYLATE CYCLASE DGCM-RELATED"/>
    <property type="match status" value="1"/>
</dbReference>
<evidence type="ECO:0000313" key="6">
    <source>
        <dbReference type="EMBL" id="BAH75979.1"/>
    </source>
</evidence>
<dbReference type="NCBIfam" id="TIGR00254">
    <property type="entry name" value="GGDEF"/>
    <property type="match status" value="1"/>
</dbReference>
<dbReference type="GO" id="GO:0000160">
    <property type="term" value="P:phosphorelay signal transduction system"/>
    <property type="evidence" value="ECO:0007669"/>
    <property type="project" value="InterPro"/>
</dbReference>
<gene>
    <name evidence="6" type="ordered locus">DMR_24880</name>
</gene>
<feature type="domain" description="Response regulatory" evidence="4">
    <location>
        <begin position="4"/>
        <end position="118"/>
    </location>
</feature>
<evidence type="ECO:0000259" key="5">
    <source>
        <dbReference type="PROSITE" id="PS50887"/>
    </source>
</evidence>